<evidence type="ECO:0000313" key="2">
    <source>
        <dbReference type="Proteomes" id="UP000324800"/>
    </source>
</evidence>
<dbReference type="AlphaFoldDB" id="A0A5J4X179"/>
<gene>
    <name evidence="1" type="ORF">EZS28_003413</name>
</gene>
<dbReference type="EMBL" id="SNRW01000452">
    <property type="protein sequence ID" value="KAA6401058.1"/>
    <property type="molecule type" value="Genomic_DNA"/>
</dbReference>
<organism evidence="1 2">
    <name type="scientific">Streblomastix strix</name>
    <dbReference type="NCBI Taxonomy" id="222440"/>
    <lineage>
        <taxon>Eukaryota</taxon>
        <taxon>Metamonada</taxon>
        <taxon>Preaxostyla</taxon>
        <taxon>Oxymonadida</taxon>
        <taxon>Streblomastigidae</taxon>
        <taxon>Streblomastix</taxon>
    </lineage>
</organism>
<proteinExistence type="predicted"/>
<protein>
    <submittedName>
        <fullName evidence="1">Uncharacterized protein</fullName>
    </submittedName>
</protein>
<evidence type="ECO:0000313" key="1">
    <source>
        <dbReference type="EMBL" id="KAA6401058.1"/>
    </source>
</evidence>
<name>A0A5J4X179_9EUKA</name>
<accession>A0A5J4X179</accession>
<sequence>MGLQDVNSFDRQCGILIYSNEKPASDHNSPQYLNVKSFCVANLQCHFEFMSCEMVNVALLFLALFHPETVQGIIGIRKVCWSGYAGIGGIIRLNTLLVTDYFCLSISTDSIVEKLGIGLIRSGIALAVQIIGMDIVMAVIRTFIIEDFSCRRG</sequence>
<reference evidence="1 2" key="1">
    <citation type="submission" date="2019-03" db="EMBL/GenBank/DDBJ databases">
        <title>Single cell metagenomics reveals metabolic interactions within the superorganism composed of flagellate Streblomastix strix and complex community of Bacteroidetes bacteria on its surface.</title>
        <authorList>
            <person name="Treitli S.C."/>
            <person name="Kolisko M."/>
            <person name="Husnik F."/>
            <person name="Keeling P."/>
            <person name="Hampl V."/>
        </authorList>
    </citation>
    <scope>NUCLEOTIDE SEQUENCE [LARGE SCALE GENOMIC DNA]</scope>
    <source>
        <strain evidence="1">ST1C</strain>
    </source>
</reference>
<dbReference type="Proteomes" id="UP000324800">
    <property type="component" value="Unassembled WGS sequence"/>
</dbReference>
<comment type="caution">
    <text evidence="1">The sequence shown here is derived from an EMBL/GenBank/DDBJ whole genome shotgun (WGS) entry which is preliminary data.</text>
</comment>